<dbReference type="InterPro" id="IPR014710">
    <property type="entry name" value="RmlC-like_jellyroll"/>
</dbReference>
<dbReference type="InterPro" id="IPR008579">
    <property type="entry name" value="UGlyAH_Cupin_dom"/>
</dbReference>
<proteinExistence type="predicted"/>
<dbReference type="Pfam" id="PF05899">
    <property type="entry name" value="Cupin_3"/>
    <property type="match status" value="1"/>
</dbReference>
<reference evidence="3" key="1">
    <citation type="journal article" date="2019" name="Int. J. Syst. Evol. Microbiol.">
        <title>The Global Catalogue of Microorganisms (GCM) 10K type strain sequencing project: providing services to taxonomists for standard genome sequencing and annotation.</title>
        <authorList>
            <consortium name="The Broad Institute Genomics Platform"/>
            <consortium name="The Broad Institute Genome Sequencing Center for Infectious Disease"/>
            <person name="Wu L."/>
            <person name="Ma J."/>
        </authorList>
    </citation>
    <scope>NUCLEOTIDE SEQUENCE [LARGE SCALE GENOMIC DNA]</scope>
    <source>
        <strain evidence="3">CCUG 52478</strain>
    </source>
</reference>
<dbReference type="PANTHER" id="PTHR40943">
    <property type="entry name" value="CYTOPLASMIC PROTEIN-RELATED"/>
    <property type="match status" value="1"/>
</dbReference>
<evidence type="ECO:0000259" key="1">
    <source>
        <dbReference type="Pfam" id="PF05899"/>
    </source>
</evidence>
<dbReference type="PANTHER" id="PTHR40943:SF1">
    <property type="entry name" value="CYTOPLASMIC PROTEIN"/>
    <property type="match status" value="1"/>
</dbReference>
<organism evidence="2 3">
    <name type="scientific">Nocardioides ginsengisoli</name>
    <dbReference type="NCBI Taxonomy" id="363868"/>
    <lineage>
        <taxon>Bacteria</taxon>
        <taxon>Bacillati</taxon>
        <taxon>Actinomycetota</taxon>
        <taxon>Actinomycetes</taxon>
        <taxon>Propionibacteriales</taxon>
        <taxon>Nocardioidaceae</taxon>
        <taxon>Nocardioides</taxon>
    </lineage>
</organism>
<dbReference type="Proteomes" id="UP001597229">
    <property type="component" value="Unassembled WGS sequence"/>
</dbReference>
<evidence type="ECO:0000313" key="2">
    <source>
        <dbReference type="EMBL" id="MFD1246664.1"/>
    </source>
</evidence>
<dbReference type="EMBL" id="JBHTLX010000004">
    <property type="protein sequence ID" value="MFD1246664.1"/>
    <property type="molecule type" value="Genomic_DNA"/>
</dbReference>
<sequence>MEAPMEERMDEIDETDERMGERIVDALGVEVPHEPATDVVAGTPTVGVVELEAFRGVELGIWEITPGVVRDVEADEVFVVLEGEGTVRFADGEVLELRPGSLVRLVEGERTEWEIRTRLRKVYLA</sequence>
<gene>
    <name evidence="2" type="ORF">ACFQ3F_02575</name>
</gene>
<dbReference type="InterPro" id="IPR011051">
    <property type="entry name" value="RmlC_Cupin_sf"/>
</dbReference>
<comment type="caution">
    <text evidence="2">The sequence shown here is derived from an EMBL/GenBank/DDBJ whole genome shotgun (WGS) entry which is preliminary data.</text>
</comment>
<dbReference type="Gene3D" id="2.60.120.10">
    <property type="entry name" value="Jelly Rolls"/>
    <property type="match status" value="1"/>
</dbReference>
<protein>
    <submittedName>
        <fullName evidence="2">Cupin domain-containing protein</fullName>
    </submittedName>
</protein>
<accession>A0ABW3VVH8</accession>
<name>A0ABW3VVH8_9ACTN</name>
<dbReference type="SUPFAM" id="SSF51182">
    <property type="entry name" value="RmlC-like cupins"/>
    <property type="match status" value="1"/>
</dbReference>
<evidence type="ECO:0000313" key="3">
    <source>
        <dbReference type="Proteomes" id="UP001597229"/>
    </source>
</evidence>
<feature type="domain" description="(S)-ureidoglycine aminohydrolase cupin" evidence="1">
    <location>
        <begin position="56"/>
        <end position="123"/>
    </location>
</feature>
<dbReference type="RefSeq" id="WP_367921513.1">
    <property type="nucleotide sequence ID" value="NZ_BAABAC010000043.1"/>
</dbReference>
<keyword evidence="3" id="KW-1185">Reference proteome</keyword>